<dbReference type="Proteomes" id="UP000694915">
    <property type="component" value="Linkage group LG9"/>
</dbReference>
<feature type="coiled-coil region" evidence="1">
    <location>
        <begin position="201"/>
        <end position="305"/>
    </location>
</feature>
<dbReference type="GeneID" id="101985277"/>
<dbReference type="InterPro" id="IPR039139">
    <property type="entry name" value="CCDC170-like"/>
</dbReference>
<dbReference type="PANTHER" id="PTHR18863:SF4">
    <property type="entry name" value="COILED-COIL DOMAIN-CONTAINING PROTEIN 170"/>
    <property type="match status" value="1"/>
</dbReference>
<evidence type="ECO:0000256" key="1">
    <source>
        <dbReference type="SAM" id="Coils"/>
    </source>
</evidence>
<dbReference type="RefSeq" id="XP_026643125.1">
    <property type="nucleotide sequence ID" value="XM_026787324.1"/>
</dbReference>
<feature type="coiled-coil region" evidence="1">
    <location>
        <begin position="74"/>
        <end position="164"/>
    </location>
</feature>
<gene>
    <name evidence="4" type="primary">Ccdc170</name>
</gene>
<proteinExistence type="predicted"/>
<feature type="region of interest" description="Disordered" evidence="2">
    <location>
        <begin position="1"/>
        <end position="32"/>
    </location>
</feature>
<evidence type="ECO:0000313" key="3">
    <source>
        <dbReference type="Proteomes" id="UP000694915"/>
    </source>
</evidence>
<dbReference type="PANTHER" id="PTHR18863">
    <property type="entry name" value="TSEC-2-RELATED"/>
    <property type="match status" value="1"/>
</dbReference>
<accession>A0ABM1UMB3</accession>
<reference evidence="4" key="1">
    <citation type="submission" date="2025-08" db="UniProtKB">
        <authorList>
            <consortium name="RefSeq"/>
        </authorList>
    </citation>
    <scope>IDENTIFICATION</scope>
</reference>
<name>A0ABM1UMB3_MICOH</name>
<protein>
    <submittedName>
        <fullName evidence="4">Coiled-coil domain-containing protein 170 isoform X2</fullName>
    </submittedName>
</protein>
<organism evidence="3 4">
    <name type="scientific">Microtus ochrogaster</name>
    <name type="common">Prairie vole</name>
    <dbReference type="NCBI Taxonomy" id="79684"/>
    <lineage>
        <taxon>Eukaryota</taxon>
        <taxon>Metazoa</taxon>
        <taxon>Chordata</taxon>
        <taxon>Craniata</taxon>
        <taxon>Vertebrata</taxon>
        <taxon>Euteleostomi</taxon>
        <taxon>Mammalia</taxon>
        <taxon>Eutheria</taxon>
        <taxon>Euarchontoglires</taxon>
        <taxon>Glires</taxon>
        <taxon>Rodentia</taxon>
        <taxon>Myomorpha</taxon>
        <taxon>Muroidea</taxon>
        <taxon>Cricetidae</taxon>
        <taxon>Arvicolinae</taxon>
        <taxon>Microtus</taxon>
    </lineage>
</organism>
<keyword evidence="1" id="KW-0175">Coiled coil</keyword>
<evidence type="ECO:0000313" key="4">
    <source>
        <dbReference type="RefSeq" id="XP_026643125.1"/>
    </source>
</evidence>
<evidence type="ECO:0000256" key="2">
    <source>
        <dbReference type="SAM" id="MobiDB-lite"/>
    </source>
</evidence>
<keyword evidence="3" id="KW-1185">Reference proteome</keyword>
<sequence length="661" mass="75722">MSQSGTLGSGSLERPRDAASPPEETANQPMEFPVTREQLNHYRTMAENIQSELAATLVKFECAQSELRELRSKMLSKEVCCQELKAEMENYKENSARKSSLLVSLRGRVQELQEESAALSTSRLRTKMSAHTTMKENQELMKKVLELDEKLQKCLKENEESKKQSSETLQRHEEFRTELCDCLSLDRKHDEVSDEDLILKLRELSKENAFLKGQITTLEETVNVHEMEAKANRETIMRLAAEVSREQKRAASWAAEKDKLNQDLLSTLDIKTALEREAKLFQERLLAAQRAWEASKQELNQLRKNCQQLDLSLKVSRDAAAGSQSQISSFREKLAKVLGSGLDMAGSAEDAILERIRELRIQEESKKRMVSQLEAQISELAAQLGNEAELHRKALQRAQEAESKVEALQGQLSHLEGELLSGDVLRDNLNLEKQKLKTQKERLESKEVHMNLLRQKIAQLQQEKQARTALAEERDEAQLSLRKLEKKVERLQRELSTCQECNTELKAKLADTNELKIKVLEQTKAIEDLTKSRDDLEKLKEKAEKNLMSVKSELDATEEEAKEHRERARAMIEVAVIELETLKKSLGETERREQQLVDFREEVSQMLGLNLTSLTLPDYEIIKCLERLVHSHRHHFVTCACLTDPTAEHDFCSQCHLALRH</sequence>
<feature type="coiled-coil region" evidence="1">
    <location>
        <begin position="356"/>
        <end position="592"/>
    </location>
</feature>